<evidence type="ECO:0000259" key="2">
    <source>
        <dbReference type="PROSITE" id="PS51857"/>
    </source>
</evidence>
<dbReference type="AlphaFoldDB" id="A0A1G8CT47"/>
<evidence type="ECO:0000313" key="3">
    <source>
        <dbReference type="EMBL" id="SDH48621.1"/>
    </source>
</evidence>
<gene>
    <name evidence="3" type="ORF">SAMN05421742_10792</name>
</gene>
<name>A0A1G8CT47_9PROT</name>
<keyword evidence="4" id="KW-1185">Reference proteome</keyword>
<dbReference type="GO" id="GO:0003676">
    <property type="term" value="F:nucleic acid binding"/>
    <property type="evidence" value="ECO:0007669"/>
    <property type="project" value="InterPro"/>
</dbReference>
<dbReference type="STRING" id="83401.SAMN05421742_10792"/>
<evidence type="ECO:0000313" key="4">
    <source>
        <dbReference type="Proteomes" id="UP000217076"/>
    </source>
</evidence>
<reference evidence="4" key="1">
    <citation type="submission" date="2016-10" db="EMBL/GenBank/DDBJ databases">
        <authorList>
            <person name="Varghese N."/>
            <person name="Submissions S."/>
        </authorList>
    </citation>
    <scope>NUCLEOTIDE SEQUENCE [LARGE SCALE GENOMIC DNA]</scope>
    <source>
        <strain evidence="4">930I</strain>
    </source>
</reference>
<dbReference type="SMART" id="SM00357">
    <property type="entry name" value="CSP"/>
    <property type="match status" value="2"/>
</dbReference>
<dbReference type="InterPro" id="IPR050181">
    <property type="entry name" value="Cold_shock_domain"/>
</dbReference>
<feature type="region of interest" description="Disordered" evidence="1">
    <location>
        <begin position="83"/>
        <end position="103"/>
    </location>
</feature>
<feature type="domain" description="CSD" evidence="2">
    <location>
        <begin position="107"/>
        <end position="172"/>
    </location>
</feature>
<dbReference type="InterPro" id="IPR002059">
    <property type="entry name" value="CSP_DNA-bd"/>
</dbReference>
<proteinExistence type="predicted"/>
<dbReference type="CDD" id="cd04458">
    <property type="entry name" value="CSP_CDS"/>
    <property type="match status" value="2"/>
</dbReference>
<organism evidence="3 4">
    <name type="scientific">Roseospirillum parvum</name>
    <dbReference type="NCBI Taxonomy" id="83401"/>
    <lineage>
        <taxon>Bacteria</taxon>
        <taxon>Pseudomonadati</taxon>
        <taxon>Pseudomonadota</taxon>
        <taxon>Alphaproteobacteria</taxon>
        <taxon>Rhodospirillales</taxon>
        <taxon>Rhodospirillaceae</taxon>
        <taxon>Roseospirillum</taxon>
    </lineage>
</organism>
<accession>A0A1G8CT47</accession>
<evidence type="ECO:0000256" key="1">
    <source>
        <dbReference type="SAM" id="MobiDB-lite"/>
    </source>
</evidence>
<dbReference type="SUPFAM" id="SSF50249">
    <property type="entry name" value="Nucleic acid-binding proteins"/>
    <property type="match status" value="2"/>
</dbReference>
<dbReference type="PANTHER" id="PTHR11544">
    <property type="entry name" value="COLD SHOCK DOMAIN CONTAINING PROTEINS"/>
    <property type="match status" value="1"/>
</dbReference>
<protein>
    <submittedName>
        <fullName evidence="3">Cold shock protein (Beta-ribbon, CspA family)</fullName>
    </submittedName>
</protein>
<dbReference type="Proteomes" id="UP000217076">
    <property type="component" value="Unassembled WGS sequence"/>
</dbReference>
<dbReference type="EMBL" id="FNCV01000007">
    <property type="protein sequence ID" value="SDH48621.1"/>
    <property type="molecule type" value="Genomic_DNA"/>
</dbReference>
<dbReference type="Gene3D" id="2.40.50.140">
    <property type="entry name" value="Nucleic acid-binding proteins"/>
    <property type="match status" value="2"/>
</dbReference>
<dbReference type="Pfam" id="PF00313">
    <property type="entry name" value="CSD"/>
    <property type="match status" value="2"/>
</dbReference>
<feature type="domain" description="CSD" evidence="2">
    <location>
        <begin position="14"/>
        <end position="79"/>
    </location>
</feature>
<dbReference type="PROSITE" id="PS51857">
    <property type="entry name" value="CSD_2"/>
    <property type="match status" value="2"/>
</dbReference>
<dbReference type="InterPro" id="IPR011129">
    <property type="entry name" value="CSD"/>
</dbReference>
<sequence>MSDFDRGPAGAGAGVSAQVKWFNGTKGFGFVAPSDGSADAFLHISVLERAGVRDVAPGTTLVCRVEPGPRGPQVSAIVDIDESTATAPAGGPPGGGAYRPDGGDLETVDGEVKFFSAEKGFGFVVPDLGGKDVFVGRNALQRSGIQNLEPGQRVRLATRMGKKGPMAEQISLI</sequence>
<dbReference type="PRINTS" id="PR00050">
    <property type="entry name" value="COLDSHOCK"/>
</dbReference>
<dbReference type="InterPro" id="IPR012340">
    <property type="entry name" value="NA-bd_OB-fold"/>
</dbReference>
<dbReference type="GO" id="GO:0005829">
    <property type="term" value="C:cytosol"/>
    <property type="evidence" value="ECO:0007669"/>
    <property type="project" value="UniProtKB-ARBA"/>
</dbReference>